<feature type="compositionally biased region" description="Low complexity" evidence="8">
    <location>
        <begin position="854"/>
        <end position="863"/>
    </location>
</feature>
<evidence type="ECO:0000256" key="7">
    <source>
        <dbReference type="ARBA" id="ARBA00023242"/>
    </source>
</evidence>
<feature type="region of interest" description="Disordered" evidence="8">
    <location>
        <begin position="1"/>
        <end position="30"/>
    </location>
</feature>
<comment type="subcellular location">
    <subcellularLocation>
        <location evidence="1">Nucleus</location>
    </subcellularLocation>
</comment>
<feature type="region of interest" description="Disordered" evidence="8">
    <location>
        <begin position="759"/>
        <end position="813"/>
    </location>
</feature>
<evidence type="ECO:0000313" key="11">
    <source>
        <dbReference type="Proteomes" id="UP000054270"/>
    </source>
</evidence>
<dbReference type="SUPFAM" id="SSF57701">
    <property type="entry name" value="Zn2/Cys6 DNA-binding domain"/>
    <property type="match status" value="1"/>
</dbReference>
<dbReference type="EMBL" id="KN817521">
    <property type="protein sequence ID" value="KJA28418.1"/>
    <property type="molecule type" value="Genomic_DNA"/>
</dbReference>
<evidence type="ECO:0000256" key="8">
    <source>
        <dbReference type="SAM" id="MobiDB-lite"/>
    </source>
</evidence>
<dbReference type="OMA" id="SMEQGWI"/>
<dbReference type="GO" id="GO:0008270">
    <property type="term" value="F:zinc ion binding"/>
    <property type="evidence" value="ECO:0007669"/>
    <property type="project" value="InterPro"/>
</dbReference>
<dbReference type="GO" id="GO:0006351">
    <property type="term" value="P:DNA-templated transcription"/>
    <property type="evidence" value="ECO:0007669"/>
    <property type="project" value="InterPro"/>
</dbReference>
<feature type="domain" description="Xylanolytic transcriptional activator regulatory" evidence="9">
    <location>
        <begin position="464"/>
        <end position="543"/>
    </location>
</feature>
<feature type="compositionally biased region" description="Polar residues" evidence="8">
    <location>
        <begin position="803"/>
        <end position="813"/>
    </location>
</feature>
<dbReference type="AlphaFoldDB" id="A0A0D2MWM2"/>
<name>A0A0D2MWM2_HYPSF</name>
<evidence type="ECO:0000259" key="9">
    <source>
        <dbReference type="SMART" id="SM00906"/>
    </source>
</evidence>
<dbReference type="STRING" id="945553.A0A0D2MWM2"/>
<evidence type="ECO:0000256" key="1">
    <source>
        <dbReference type="ARBA" id="ARBA00004123"/>
    </source>
</evidence>
<dbReference type="Pfam" id="PF04082">
    <property type="entry name" value="Fungal_trans"/>
    <property type="match status" value="1"/>
</dbReference>
<evidence type="ECO:0000256" key="2">
    <source>
        <dbReference type="ARBA" id="ARBA00022723"/>
    </source>
</evidence>
<dbReference type="GO" id="GO:0005634">
    <property type="term" value="C:nucleus"/>
    <property type="evidence" value="ECO:0007669"/>
    <property type="project" value="UniProtKB-SubCell"/>
</dbReference>
<feature type="compositionally biased region" description="Polar residues" evidence="8">
    <location>
        <begin position="872"/>
        <end position="882"/>
    </location>
</feature>
<dbReference type="InterPro" id="IPR036864">
    <property type="entry name" value="Zn2-C6_fun-type_DNA-bd_sf"/>
</dbReference>
<keyword evidence="7" id="KW-0539">Nucleus</keyword>
<accession>A0A0D2MWM2</accession>
<dbReference type="InterPro" id="IPR001138">
    <property type="entry name" value="Zn2Cys6_DnaBD"/>
</dbReference>
<dbReference type="PANTHER" id="PTHR31313:SF78">
    <property type="entry name" value="TRANSCRIPTION FACTOR DOMAIN-CONTAINING PROTEIN"/>
    <property type="match status" value="1"/>
</dbReference>
<dbReference type="Proteomes" id="UP000054270">
    <property type="component" value="Unassembled WGS sequence"/>
</dbReference>
<dbReference type="CDD" id="cd00067">
    <property type="entry name" value="GAL4"/>
    <property type="match status" value="1"/>
</dbReference>
<keyword evidence="11" id="KW-1185">Reference proteome</keyword>
<reference evidence="11" key="1">
    <citation type="submission" date="2014-04" db="EMBL/GenBank/DDBJ databases">
        <title>Evolutionary Origins and Diversification of the Mycorrhizal Mutualists.</title>
        <authorList>
            <consortium name="DOE Joint Genome Institute"/>
            <consortium name="Mycorrhizal Genomics Consortium"/>
            <person name="Kohler A."/>
            <person name="Kuo A."/>
            <person name="Nagy L.G."/>
            <person name="Floudas D."/>
            <person name="Copeland A."/>
            <person name="Barry K.W."/>
            <person name="Cichocki N."/>
            <person name="Veneault-Fourrey C."/>
            <person name="LaButti K."/>
            <person name="Lindquist E.A."/>
            <person name="Lipzen A."/>
            <person name="Lundell T."/>
            <person name="Morin E."/>
            <person name="Murat C."/>
            <person name="Riley R."/>
            <person name="Ohm R."/>
            <person name="Sun H."/>
            <person name="Tunlid A."/>
            <person name="Henrissat B."/>
            <person name="Grigoriev I.V."/>
            <person name="Hibbett D.S."/>
            <person name="Martin F."/>
        </authorList>
    </citation>
    <scope>NUCLEOTIDE SEQUENCE [LARGE SCALE GENOMIC DNA]</scope>
    <source>
        <strain evidence="11">FD-334 SS-4</strain>
    </source>
</reference>
<dbReference type="InterPro" id="IPR051615">
    <property type="entry name" value="Transcr_Regulatory_Elem"/>
</dbReference>
<evidence type="ECO:0000256" key="6">
    <source>
        <dbReference type="ARBA" id="ARBA00023163"/>
    </source>
</evidence>
<feature type="compositionally biased region" description="Basic and acidic residues" evidence="8">
    <location>
        <begin position="770"/>
        <end position="790"/>
    </location>
</feature>
<sequence length="921" mass="102484">MEWQDSDPSDEEQQHTEDAQTTSRKRSSRACDQCRKTKSKCERVKGDSKMCKSCALTGTGPSYKRGPPKGYIHAIEQRWHQVEALLGAILQCPDPRVQNIVSELRQDDLAREILGRVDSGPYGPSGRRTQPAGATKEDFFASILKSNEAAHADSSRARRQSRVSREIVSSSQDHGLSVVPTKEWQDNLSKRLAFGPSPGTSTHLPDDQGIPASRRRRLNGTDNQSPANWGSLYTIDPAPETDDFKAASEGLGQLSLDENQEVRFHGQASGLHLLGRNARTDDRIDGGIWQVFPGSSCCNTLISAVSRRLPMARVWPPSKFGIQSYPAAHVHVELPSQHVQDKLIDLYFTNIHPIFPVIHKTRFLAEYRSRDSPSSHSGSTYSSPRPEPTQEVTRLLLFSIFAIAARFTDDNPPQDNKMWDAGCDYLDSARNILMQVFHVARPSTVQSLLLLGYREFGIGSMEQGWIFIGTGIRMAFDLGLNCDSSTWKMHGHDLFSPEETQTRRQIWWACILTDRYGSVYMGRPIMIKDEDFDTSLPSVDPAEDRQPWQPELTKDNIPYEPVPCRIMGAFCATSRLTVILGAIVTHIYPVRATTNKPKQALLADLESRLDQWYITLPDELQYDGASKRYMPPPQIIILHLRYWGAVLLLHRALHIESVPRSTIGTRALDLSHGAACHVASLVTVYRDIFTMKRASPFLTSYLLGAAYITVKIRPDNVGAGVGLQQCMVALKEMAVVWPSASRAWELLNGVQLRTHAHPPAQFQPQYQNTDRNKRGAQDAFGEDNRPDYPSHEAFGGPAAPETLDTSQSLDLEDSTNGVQDISTRLMAHMLGLEIPGVEPSTSYYPGYEWWPRNQGGSSQQPPQQHLPPTGAYPSSTDFSTDLQGMGQGLGSVSGTAWAPTTATDYNANNLNYSYDFGQYGV</sequence>
<evidence type="ECO:0000256" key="5">
    <source>
        <dbReference type="ARBA" id="ARBA00023125"/>
    </source>
</evidence>
<dbReference type="PANTHER" id="PTHR31313">
    <property type="entry name" value="TY1 ENHANCER ACTIVATOR"/>
    <property type="match status" value="1"/>
</dbReference>
<dbReference type="InterPro" id="IPR007219">
    <property type="entry name" value="XnlR_reg_dom"/>
</dbReference>
<feature type="region of interest" description="Disordered" evidence="8">
    <location>
        <begin position="150"/>
        <end position="232"/>
    </location>
</feature>
<dbReference type="GO" id="GO:0000981">
    <property type="term" value="F:DNA-binding transcription factor activity, RNA polymerase II-specific"/>
    <property type="evidence" value="ECO:0007669"/>
    <property type="project" value="InterPro"/>
</dbReference>
<dbReference type="SMART" id="SM00906">
    <property type="entry name" value="Fungal_trans"/>
    <property type="match status" value="1"/>
</dbReference>
<evidence type="ECO:0000313" key="10">
    <source>
        <dbReference type="EMBL" id="KJA28418.1"/>
    </source>
</evidence>
<keyword evidence="2" id="KW-0479">Metal-binding</keyword>
<dbReference type="GO" id="GO:0003677">
    <property type="term" value="F:DNA binding"/>
    <property type="evidence" value="ECO:0007669"/>
    <property type="project" value="UniProtKB-KW"/>
</dbReference>
<protein>
    <recommendedName>
        <fullName evidence="9">Xylanolytic transcriptional activator regulatory domain-containing protein</fullName>
    </recommendedName>
</protein>
<keyword evidence="5" id="KW-0238">DNA-binding</keyword>
<gene>
    <name evidence="10" type="ORF">HYPSUDRAFT_62049</name>
</gene>
<dbReference type="OrthoDB" id="2123952at2759"/>
<keyword evidence="4" id="KW-0805">Transcription regulation</keyword>
<proteinExistence type="predicted"/>
<dbReference type="CDD" id="cd12148">
    <property type="entry name" value="fungal_TF_MHR"/>
    <property type="match status" value="1"/>
</dbReference>
<keyword evidence="6" id="KW-0804">Transcription</keyword>
<organism evidence="10 11">
    <name type="scientific">Hypholoma sublateritium (strain FD-334 SS-4)</name>
    <dbReference type="NCBI Taxonomy" id="945553"/>
    <lineage>
        <taxon>Eukaryota</taxon>
        <taxon>Fungi</taxon>
        <taxon>Dikarya</taxon>
        <taxon>Basidiomycota</taxon>
        <taxon>Agaricomycotina</taxon>
        <taxon>Agaricomycetes</taxon>
        <taxon>Agaricomycetidae</taxon>
        <taxon>Agaricales</taxon>
        <taxon>Agaricineae</taxon>
        <taxon>Strophariaceae</taxon>
        <taxon>Hypholoma</taxon>
    </lineage>
</organism>
<evidence type="ECO:0000256" key="3">
    <source>
        <dbReference type="ARBA" id="ARBA00022833"/>
    </source>
</evidence>
<feature type="compositionally biased region" description="Acidic residues" evidence="8">
    <location>
        <begin position="1"/>
        <end position="11"/>
    </location>
</feature>
<keyword evidence="3" id="KW-0862">Zinc</keyword>
<evidence type="ECO:0000256" key="4">
    <source>
        <dbReference type="ARBA" id="ARBA00023015"/>
    </source>
</evidence>
<feature type="region of interest" description="Disordered" evidence="8">
    <location>
        <begin position="854"/>
        <end position="886"/>
    </location>
</feature>
<dbReference type="Gene3D" id="4.10.240.10">
    <property type="entry name" value="Zn(2)-C6 fungal-type DNA-binding domain"/>
    <property type="match status" value="1"/>
</dbReference>